<dbReference type="InterPro" id="IPR020846">
    <property type="entry name" value="MFS_dom"/>
</dbReference>
<keyword evidence="2" id="KW-0813">Transport</keyword>
<dbReference type="EMBL" id="BLLF01000800">
    <property type="protein sequence ID" value="GFH15052.1"/>
    <property type="molecule type" value="Genomic_DNA"/>
</dbReference>
<evidence type="ECO:0000256" key="3">
    <source>
        <dbReference type="ARBA" id="ARBA00022692"/>
    </source>
</evidence>
<dbReference type="PANTHER" id="PTHR23505">
    <property type="entry name" value="SPINSTER"/>
    <property type="match status" value="1"/>
</dbReference>
<dbReference type="AlphaFoldDB" id="A0A699ZHE4"/>
<protein>
    <submittedName>
        <fullName evidence="9">MFS domain-containing protein</fullName>
    </submittedName>
</protein>
<dbReference type="InterPro" id="IPR036259">
    <property type="entry name" value="MFS_trans_sf"/>
</dbReference>
<evidence type="ECO:0000256" key="4">
    <source>
        <dbReference type="ARBA" id="ARBA00022989"/>
    </source>
</evidence>
<gene>
    <name evidence="9" type="ORF">HaLaN_11211</name>
</gene>
<organism evidence="9 10">
    <name type="scientific">Haematococcus lacustris</name>
    <name type="common">Green alga</name>
    <name type="synonym">Haematococcus pluvialis</name>
    <dbReference type="NCBI Taxonomy" id="44745"/>
    <lineage>
        <taxon>Eukaryota</taxon>
        <taxon>Viridiplantae</taxon>
        <taxon>Chlorophyta</taxon>
        <taxon>core chlorophytes</taxon>
        <taxon>Chlorophyceae</taxon>
        <taxon>CS clade</taxon>
        <taxon>Chlamydomonadales</taxon>
        <taxon>Haematococcaceae</taxon>
        <taxon>Haematococcus</taxon>
    </lineage>
</organism>
<comment type="subcellular location">
    <subcellularLocation>
        <location evidence="1">Membrane</location>
        <topology evidence="1">Multi-pass membrane protein</topology>
    </subcellularLocation>
</comment>
<dbReference type="GO" id="GO:0022857">
    <property type="term" value="F:transmembrane transporter activity"/>
    <property type="evidence" value="ECO:0007669"/>
    <property type="project" value="InterPro"/>
</dbReference>
<dbReference type="SUPFAM" id="SSF103473">
    <property type="entry name" value="MFS general substrate transporter"/>
    <property type="match status" value="1"/>
</dbReference>
<keyword evidence="3 7" id="KW-0812">Transmembrane</keyword>
<dbReference type="PROSITE" id="PS50850">
    <property type="entry name" value="MFS"/>
    <property type="match status" value="1"/>
</dbReference>
<keyword evidence="10" id="KW-1185">Reference proteome</keyword>
<dbReference type="GO" id="GO:0016020">
    <property type="term" value="C:membrane"/>
    <property type="evidence" value="ECO:0007669"/>
    <property type="project" value="UniProtKB-SubCell"/>
</dbReference>
<feature type="transmembrane region" description="Helical" evidence="7">
    <location>
        <begin position="161"/>
        <end position="188"/>
    </location>
</feature>
<evidence type="ECO:0000256" key="6">
    <source>
        <dbReference type="ARBA" id="ARBA00024338"/>
    </source>
</evidence>
<dbReference type="Pfam" id="PF07690">
    <property type="entry name" value="MFS_1"/>
    <property type="match status" value="1"/>
</dbReference>
<feature type="domain" description="Major facilitator superfamily (MFS) profile" evidence="8">
    <location>
        <begin position="1"/>
        <end position="315"/>
    </location>
</feature>
<feature type="transmembrane region" description="Helical" evidence="7">
    <location>
        <begin position="291"/>
        <end position="313"/>
    </location>
</feature>
<reference evidence="9 10" key="1">
    <citation type="submission" date="2020-02" db="EMBL/GenBank/DDBJ databases">
        <title>Draft genome sequence of Haematococcus lacustris strain NIES-144.</title>
        <authorList>
            <person name="Morimoto D."/>
            <person name="Nakagawa S."/>
            <person name="Yoshida T."/>
            <person name="Sawayama S."/>
        </authorList>
    </citation>
    <scope>NUCLEOTIDE SEQUENCE [LARGE SCALE GENOMIC DNA]</scope>
    <source>
        <strain evidence="9 10">NIES-144</strain>
    </source>
</reference>
<dbReference type="Gene3D" id="1.20.1250.20">
    <property type="entry name" value="MFS general substrate transporter like domains"/>
    <property type="match status" value="2"/>
</dbReference>
<evidence type="ECO:0000256" key="1">
    <source>
        <dbReference type="ARBA" id="ARBA00004141"/>
    </source>
</evidence>
<feature type="non-terminal residue" evidence="9">
    <location>
        <position position="327"/>
    </location>
</feature>
<evidence type="ECO:0000313" key="9">
    <source>
        <dbReference type="EMBL" id="GFH15052.1"/>
    </source>
</evidence>
<comment type="caution">
    <text evidence="9">The sequence shown here is derived from an EMBL/GenBank/DDBJ whole genome shotgun (WGS) entry which is preliminary data.</text>
</comment>
<keyword evidence="4 7" id="KW-1133">Transmembrane helix</keyword>
<evidence type="ECO:0000259" key="8">
    <source>
        <dbReference type="PROSITE" id="PS50850"/>
    </source>
</evidence>
<feature type="transmembrane region" description="Helical" evidence="7">
    <location>
        <begin position="82"/>
        <end position="100"/>
    </location>
</feature>
<evidence type="ECO:0000256" key="5">
    <source>
        <dbReference type="ARBA" id="ARBA00023136"/>
    </source>
</evidence>
<feature type="non-terminal residue" evidence="9">
    <location>
        <position position="1"/>
    </location>
</feature>
<keyword evidence="5 7" id="KW-0472">Membrane</keyword>
<dbReference type="InterPro" id="IPR011701">
    <property type="entry name" value="MFS"/>
</dbReference>
<dbReference type="PANTHER" id="PTHR23505:SF79">
    <property type="entry name" value="PROTEIN SPINSTER"/>
    <property type="match status" value="1"/>
</dbReference>
<name>A0A699ZHE4_HAELA</name>
<feature type="transmembrane region" description="Helical" evidence="7">
    <location>
        <begin position="53"/>
        <end position="76"/>
    </location>
</feature>
<feature type="transmembrane region" description="Helical" evidence="7">
    <location>
        <begin position="194"/>
        <end position="214"/>
    </location>
</feature>
<evidence type="ECO:0000256" key="7">
    <source>
        <dbReference type="SAM" id="Phobius"/>
    </source>
</evidence>
<sequence>MLGSMPCLCTFWVTNYGQLLALRTLTGISVGGCFPLIFSLLGDLFPITQRAAVSAGVQIATGAGIAAGQALAGMLGESNWRIPFMVVAVPAVVVACIMLLTTQEPPRGAFEEALQGVYAEGEAYKDTITWAKGLPGSLPWGFMLVFMNDYLSQNKGFSVKVATLIVLMFGLGGGLGVICGGALGQWLYNRRKEYVALLMGTSVFLGIGPLTYLVNAPLPSYPLGATAFLALLGGCFASVAGPNLKAVLLNVNEPETRGVAFALQTMTDDLGKGLGPFLVAWFIKSLGRQGAFNLSIGGWVPCGLLLTSLVFTLRKDEAAMQRRLQDK</sequence>
<dbReference type="InterPro" id="IPR044770">
    <property type="entry name" value="MFS_spinster-like"/>
</dbReference>
<accession>A0A699ZHE4</accession>
<dbReference type="Proteomes" id="UP000485058">
    <property type="component" value="Unassembled WGS sequence"/>
</dbReference>
<proteinExistence type="inferred from homology"/>
<comment type="similarity">
    <text evidence="6">Belongs to the major facilitator superfamily. Spinster (TC 2.A.1.49) family.</text>
</comment>
<evidence type="ECO:0000256" key="2">
    <source>
        <dbReference type="ARBA" id="ARBA00022448"/>
    </source>
</evidence>
<evidence type="ECO:0000313" key="10">
    <source>
        <dbReference type="Proteomes" id="UP000485058"/>
    </source>
</evidence>
<feature type="transmembrane region" description="Helical" evidence="7">
    <location>
        <begin position="20"/>
        <end position="41"/>
    </location>
</feature>